<dbReference type="InterPro" id="IPR036249">
    <property type="entry name" value="Thioredoxin-like_sf"/>
</dbReference>
<evidence type="ECO:0000313" key="4">
    <source>
        <dbReference type="Proteomes" id="UP001596086"/>
    </source>
</evidence>
<dbReference type="Gene3D" id="3.40.30.10">
    <property type="entry name" value="Glutaredoxin"/>
    <property type="match status" value="1"/>
</dbReference>
<protein>
    <submittedName>
        <fullName evidence="3">ArsC family reductase</fullName>
    </submittedName>
</protein>
<dbReference type="NCBIfam" id="NF008107">
    <property type="entry name" value="PRK10853.1"/>
    <property type="match status" value="1"/>
</dbReference>
<dbReference type="PANTHER" id="PTHR30041:SF8">
    <property type="entry name" value="PROTEIN YFFB"/>
    <property type="match status" value="1"/>
</dbReference>
<name>A0ABW0RUP2_9BURK</name>
<comment type="caution">
    <text evidence="3">The sequence shown here is derived from an EMBL/GenBank/DDBJ whole genome shotgun (WGS) entry which is preliminary data.</text>
</comment>
<dbReference type="Proteomes" id="UP001596086">
    <property type="component" value="Unassembled WGS sequence"/>
</dbReference>
<dbReference type="InterPro" id="IPR006660">
    <property type="entry name" value="Arsenate_reductase-like"/>
</dbReference>
<proteinExistence type="inferred from homology"/>
<dbReference type="InterPro" id="IPR006504">
    <property type="entry name" value="Tscrpt_reg_Spx/MgsR"/>
</dbReference>
<gene>
    <name evidence="3" type="ORF">ACFPO9_08380</name>
</gene>
<comment type="similarity">
    <text evidence="1 2">Belongs to the ArsC family.</text>
</comment>
<sequence length="120" mass="13726">MKKTLYGIPNCDTVKKARTWLAEHGQDVEFHDFKKQGLSRDTVAGWLEQLDWEVLVNRKGTTWRNLPEERRAQIVDKASALELMLENPSVVKRPVLAGAGRLKVGFSPDEYERSFGDWPA</sequence>
<dbReference type="CDD" id="cd03035">
    <property type="entry name" value="ArsC_Yffb"/>
    <property type="match status" value="1"/>
</dbReference>
<dbReference type="SUPFAM" id="SSF52833">
    <property type="entry name" value="Thioredoxin-like"/>
    <property type="match status" value="1"/>
</dbReference>
<evidence type="ECO:0000256" key="1">
    <source>
        <dbReference type="ARBA" id="ARBA00007198"/>
    </source>
</evidence>
<dbReference type="RefSeq" id="WP_379769396.1">
    <property type="nucleotide sequence ID" value="NZ_JBHSMZ010000005.1"/>
</dbReference>
<dbReference type="Pfam" id="PF03960">
    <property type="entry name" value="ArsC"/>
    <property type="match status" value="1"/>
</dbReference>
<dbReference type="EMBL" id="JBHSMZ010000005">
    <property type="protein sequence ID" value="MFC5548524.1"/>
    <property type="molecule type" value="Genomic_DNA"/>
</dbReference>
<dbReference type="NCBIfam" id="TIGR01617">
    <property type="entry name" value="arsC_related"/>
    <property type="match status" value="1"/>
</dbReference>
<keyword evidence="4" id="KW-1185">Reference proteome</keyword>
<evidence type="ECO:0000256" key="2">
    <source>
        <dbReference type="PROSITE-ProRule" id="PRU01282"/>
    </source>
</evidence>
<organism evidence="3 4">
    <name type="scientific">Massilia aerilata</name>
    <dbReference type="NCBI Taxonomy" id="453817"/>
    <lineage>
        <taxon>Bacteria</taxon>
        <taxon>Pseudomonadati</taxon>
        <taxon>Pseudomonadota</taxon>
        <taxon>Betaproteobacteria</taxon>
        <taxon>Burkholderiales</taxon>
        <taxon>Oxalobacteraceae</taxon>
        <taxon>Telluria group</taxon>
        <taxon>Massilia</taxon>
    </lineage>
</organism>
<evidence type="ECO:0000313" key="3">
    <source>
        <dbReference type="EMBL" id="MFC5548524.1"/>
    </source>
</evidence>
<dbReference type="PANTHER" id="PTHR30041">
    <property type="entry name" value="ARSENATE REDUCTASE"/>
    <property type="match status" value="1"/>
</dbReference>
<dbReference type="PROSITE" id="PS51353">
    <property type="entry name" value="ARSC"/>
    <property type="match status" value="1"/>
</dbReference>
<reference evidence="4" key="1">
    <citation type="journal article" date="2019" name="Int. J. Syst. Evol. Microbiol.">
        <title>The Global Catalogue of Microorganisms (GCM) 10K type strain sequencing project: providing services to taxonomists for standard genome sequencing and annotation.</title>
        <authorList>
            <consortium name="The Broad Institute Genomics Platform"/>
            <consortium name="The Broad Institute Genome Sequencing Center for Infectious Disease"/>
            <person name="Wu L."/>
            <person name="Ma J."/>
        </authorList>
    </citation>
    <scope>NUCLEOTIDE SEQUENCE [LARGE SCALE GENOMIC DNA]</scope>
    <source>
        <strain evidence="4">CGMCC 4.5798</strain>
    </source>
</reference>
<accession>A0ABW0RUP2</accession>